<evidence type="ECO:0000313" key="3">
    <source>
        <dbReference type="EMBL" id="SPD73459.1"/>
    </source>
</evidence>
<keyword evidence="1" id="KW-0472">Membrane</keyword>
<dbReference type="PROSITE" id="PS51677">
    <property type="entry name" value="NODB"/>
    <property type="match status" value="1"/>
</dbReference>
<dbReference type="SUPFAM" id="SSF88713">
    <property type="entry name" value="Glycoside hydrolase/deacetylase"/>
    <property type="match status" value="1"/>
</dbReference>
<dbReference type="InterPro" id="IPR011330">
    <property type="entry name" value="Glyco_hydro/deAcase_b/a-brl"/>
</dbReference>
<name>A0A445MVM9_9BACT</name>
<feature type="transmembrane region" description="Helical" evidence="1">
    <location>
        <begin position="38"/>
        <end position="64"/>
    </location>
</feature>
<dbReference type="InterPro" id="IPR002509">
    <property type="entry name" value="NODB_dom"/>
</dbReference>
<feature type="transmembrane region" description="Helical" evidence="1">
    <location>
        <begin position="12"/>
        <end position="32"/>
    </location>
</feature>
<dbReference type="Gene3D" id="3.20.20.370">
    <property type="entry name" value="Glycoside hydrolase/deacetylase"/>
    <property type="match status" value="1"/>
</dbReference>
<proteinExistence type="predicted"/>
<organism evidence="3">
    <name type="scientific">uncultured Desulfobacterium sp</name>
    <dbReference type="NCBI Taxonomy" id="201089"/>
    <lineage>
        <taxon>Bacteria</taxon>
        <taxon>Pseudomonadati</taxon>
        <taxon>Thermodesulfobacteriota</taxon>
        <taxon>Desulfobacteria</taxon>
        <taxon>Desulfobacterales</taxon>
        <taxon>Desulfobacteriaceae</taxon>
        <taxon>Desulfobacterium</taxon>
        <taxon>environmental samples</taxon>
    </lineage>
</organism>
<sequence length="273" mass="30416">MVQKVLKDRVKFYPAYWVGLIAFVSAGLLFLFDIRLAAVPLALFLALCIISPFFPGFGFFLPIVSHGRTDKMAVAVTFDDGPYALTTPELLSLLSKHNIKATFFVVGKKAAQRPELIKQIIAEGHCIGNHSFSHDNFVMLKSSKTLFREVSSTQDTLKGLGILPLAFRPPVGITNPRLKKVLIKLDMYNVNFSCRAMDCGNRRITGLSSRILKRVRPGDIIVLHDKPPKKEGLTFWLNEIETIFSGLKTKGYTVLPLPELIGKPVMIKTEGSR</sequence>
<evidence type="ECO:0000259" key="2">
    <source>
        <dbReference type="PROSITE" id="PS51677"/>
    </source>
</evidence>
<gene>
    <name evidence="3" type="ORF">PITCH_A190035</name>
</gene>
<feature type="domain" description="NodB homology" evidence="2">
    <location>
        <begin position="72"/>
        <end position="255"/>
    </location>
</feature>
<keyword evidence="1" id="KW-0812">Transmembrane</keyword>
<accession>A0A445MVM9</accession>
<dbReference type="AlphaFoldDB" id="A0A445MVM9"/>
<evidence type="ECO:0000256" key="1">
    <source>
        <dbReference type="SAM" id="Phobius"/>
    </source>
</evidence>
<reference evidence="3" key="1">
    <citation type="submission" date="2018-01" db="EMBL/GenBank/DDBJ databases">
        <authorList>
            <person name="Regsiter A."/>
            <person name="William W."/>
        </authorList>
    </citation>
    <scope>NUCLEOTIDE SEQUENCE</scope>
    <source>
        <strain evidence="3">TRIP AH-1</strain>
    </source>
</reference>
<protein>
    <submittedName>
        <fullName evidence="3">Polysaccharide deacetylase</fullName>
    </submittedName>
</protein>
<dbReference type="EMBL" id="OJIN01000101">
    <property type="protein sequence ID" value="SPD73459.1"/>
    <property type="molecule type" value="Genomic_DNA"/>
</dbReference>
<keyword evidence="1" id="KW-1133">Transmembrane helix</keyword>
<dbReference type="InterPro" id="IPR050248">
    <property type="entry name" value="Polysacc_deacetylase_ArnD"/>
</dbReference>
<dbReference type="CDD" id="cd10917">
    <property type="entry name" value="CE4_NodB_like_6s_7s"/>
    <property type="match status" value="1"/>
</dbReference>
<dbReference type="Pfam" id="PF01522">
    <property type="entry name" value="Polysacc_deac_1"/>
    <property type="match status" value="1"/>
</dbReference>
<dbReference type="GO" id="GO:0005975">
    <property type="term" value="P:carbohydrate metabolic process"/>
    <property type="evidence" value="ECO:0007669"/>
    <property type="project" value="InterPro"/>
</dbReference>
<dbReference type="PANTHER" id="PTHR10587">
    <property type="entry name" value="GLYCOSYL TRANSFERASE-RELATED"/>
    <property type="match status" value="1"/>
</dbReference>
<dbReference type="GO" id="GO:0016810">
    <property type="term" value="F:hydrolase activity, acting on carbon-nitrogen (but not peptide) bonds"/>
    <property type="evidence" value="ECO:0007669"/>
    <property type="project" value="InterPro"/>
</dbReference>